<sequence>MTDATIDVPDAIDSVEARADGTVTVTATPLQTAIRRTPTDEPTWTVEIRVPTIDAVATDPVGAAVQDDWFETFRRRAREASGATRRSIDPEVSIDRTDDHVVVTYAFEERVTDRALEVARDIALFVEGTYVQGAIPGYDYEPPLSKLLHRAKESGDPTA</sequence>
<accession>A0A2R4X1N5</accession>
<keyword evidence="2" id="KW-1185">Reference proteome</keyword>
<gene>
    <name evidence="1" type="ORF">HARCEL1_08330</name>
</gene>
<dbReference type="RefSeq" id="WP_108382298.1">
    <property type="nucleotide sequence ID" value="NZ_CP028858.1"/>
</dbReference>
<dbReference type="KEGG" id="harc:HARCEL1_08330"/>
<organism evidence="1 2">
    <name type="scientific">Halococcoides cellulosivorans</name>
    <dbReference type="NCBI Taxonomy" id="1679096"/>
    <lineage>
        <taxon>Archaea</taxon>
        <taxon>Methanobacteriati</taxon>
        <taxon>Methanobacteriota</taxon>
        <taxon>Stenosarchaea group</taxon>
        <taxon>Halobacteria</taxon>
        <taxon>Halobacteriales</taxon>
        <taxon>Haloarculaceae</taxon>
        <taxon>Halococcoides</taxon>
    </lineage>
</organism>
<evidence type="ECO:0000313" key="1">
    <source>
        <dbReference type="EMBL" id="AWB27714.1"/>
    </source>
</evidence>
<protein>
    <submittedName>
        <fullName evidence="1">Uncharacterized protein</fullName>
    </submittedName>
</protein>
<dbReference type="EMBL" id="CP028858">
    <property type="protein sequence ID" value="AWB27714.1"/>
    <property type="molecule type" value="Genomic_DNA"/>
</dbReference>
<name>A0A2R4X1N5_9EURY</name>
<dbReference type="GeneID" id="36512507"/>
<dbReference type="Proteomes" id="UP000244727">
    <property type="component" value="Chromosome"/>
</dbReference>
<dbReference type="InterPro" id="IPR043851">
    <property type="entry name" value="DUF5813"/>
</dbReference>
<dbReference type="Pfam" id="PF19130">
    <property type="entry name" value="DUF5813"/>
    <property type="match status" value="1"/>
</dbReference>
<dbReference type="AlphaFoldDB" id="A0A2R4X1N5"/>
<evidence type="ECO:0000313" key="2">
    <source>
        <dbReference type="Proteomes" id="UP000244727"/>
    </source>
</evidence>
<reference evidence="1 2" key="1">
    <citation type="submission" date="2018-04" db="EMBL/GenBank/DDBJ databases">
        <title>Halococcoides cellulosivorans gen. nov., sp. nov., an extremely halophilic cellulose-utilizing haloarchaeon from hypersaline lakes.</title>
        <authorList>
            <person name="Sorokin D.Y."/>
            <person name="Toshchakov S.V."/>
            <person name="Samarov N.I."/>
            <person name="Korzhenkov A."/>
            <person name="Kublanov I.V."/>
        </authorList>
    </citation>
    <scope>NUCLEOTIDE SEQUENCE [LARGE SCALE GENOMIC DNA]</scope>
    <source>
        <strain evidence="1 2">HArcel1</strain>
    </source>
</reference>
<proteinExistence type="predicted"/>